<evidence type="ECO:0000256" key="1">
    <source>
        <dbReference type="ARBA" id="ARBA00004401"/>
    </source>
</evidence>
<feature type="domain" description="Peptidase S26" evidence="4">
    <location>
        <begin position="67"/>
        <end position="184"/>
    </location>
</feature>
<evidence type="ECO:0000313" key="6">
    <source>
        <dbReference type="Proteomes" id="UP000282076"/>
    </source>
</evidence>
<evidence type="ECO:0000313" key="5">
    <source>
        <dbReference type="EMBL" id="RKP58023.1"/>
    </source>
</evidence>
<dbReference type="GO" id="GO:0009003">
    <property type="term" value="F:signal peptidase activity"/>
    <property type="evidence" value="ECO:0007669"/>
    <property type="project" value="UniProtKB-EC"/>
</dbReference>
<protein>
    <recommendedName>
        <fullName evidence="2">Signal peptidase I</fullName>
        <ecNumber evidence="2">3.4.21.89</ecNumber>
    </recommendedName>
</protein>
<dbReference type="GO" id="GO:0006465">
    <property type="term" value="P:signal peptide processing"/>
    <property type="evidence" value="ECO:0007669"/>
    <property type="project" value="InterPro"/>
</dbReference>
<organism evidence="5 6">
    <name type="scientific">Cohnella endophytica</name>
    <dbReference type="NCBI Taxonomy" id="2419778"/>
    <lineage>
        <taxon>Bacteria</taxon>
        <taxon>Bacillati</taxon>
        <taxon>Bacillota</taxon>
        <taxon>Bacilli</taxon>
        <taxon>Bacillales</taxon>
        <taxon>Paenibacillaceae</taxon>
        <taxon>Cohnella</taxon>
    </lineage>
</organism>
<dbReference type="NCBIfam" id="TIGR02227">
    <property type="entry name" value="sigpep_I_bact"/>
    <property type="match status" value="1"/>
</dbReference>
<dbReference type="GO" id="GO:0005886">
    <property type="term" value="C:plasma membrane"/>
    <property type="evidence" value="ECO:0007669"/>
    <property type="project" value="UniProtKB-SubCell"/>
</dbReference>
<keyword evidence="3" id="KW-0732">Signal</keyword>
<dbReference type="RefSeq" id="WP_120973733.1">
    <property type="nucleotide sequence ID" value="NZ_RBZM01000001.1"/>
</dbReference>
<accession>A0A494Y7H0</accession>
<keyword evidence="6" id="KW-1185">Reference proteome</keyword>
<dbReference type="PROSITE" id="PS51257">
    <property type="entry name" value="PROKAR_LIPOPROTEIN"/>
    <property type="match status" value="1"/>
</dbReference>
<dbReference type="InterPro" id="IPR036286">
    <property type="entry name" value="LexA/Signal_pep-like_sf"/>
</dbReference>
<comment type="caution">
    <text evidence="5">The sequence shown here is derived from an EMBL/GenBank/DDBJ whole genome shotgun (WGS) entry which is preliminary data.</text>
</comment>
<dbReference type="OrthoDB" id="2427065at2"/>
<dbReference type="EMBL" id="RBZM01000001">
    <property type="protein sequence ID" value="RKP58023.1"/>
    <property type="molecule type" value="Genomic_DNA"/>
</dbReference>
<sequence>MKKSGTTLLMMALLGVTLSACRSEPPITDEHTKYDLPIVDKLAAGERLHFIHNESMALSKQYLDVPVVVDLTEYSDRPIARGDVVYFRTDAGNPSSGYDVARVVGLPGERIVIKNGRISIDGHKLDTFYGHISKAEPANNNAVYDRDIVIPDKRFFMIGDVWFRNFSGSFIEGPIEGDRVKGKVVGWVKSHIESTSPALPAEYLKTLTDWYAKQTDQEKLKAIWEWLPFIDWNVYEEASGNKTSELLTFLYEYRGSIGEGEKIQLLQATKGLDGALSETYSAIVGDWFLSDMPHMIQALTILGPEKANSVIGYIAYHCSYGDIAKAMNDANASLQSDWITPPEKTTVQALMSAMKAHQSE</sequence>
<dbReference type="Pfam" id="PF10502">
    <property type="entry name" value="Peptidase_S26"/>
    <property type="match status" value="1"/>
</dbReference>
<dbReference type="SUPFAM" id="SSF51306">
    <property type="entry name" value="LexA/Signal peptidase"/>
    <property type="match status" value="1"/>
</dbReference>
<dbReference type="GO" id="GO:0004252">
    <property type="term" value="F:serine-type endopeptidase activity"/>
    <property type="evidence" value="ECO:0007669"/>
    <property type="project" value="InterPro"/>
</dbReference>
<dbReference type="Gene3D" id="2.10.109.10">
    <property type="entry name" value="Umud Fragment, subunit A"/>
    <property type="match status" value="1"/>
</dbReference>
<comment type="subcellular location">
    <subcellularLocation>
        <location evidence="1">Cell membrane</location>
        <topology evidence="1">Single-pass type II membrane protein</topology>
    </subcellularLocation>
    <subcellularLocation>
        <location evidence="2">Membrane</location>
        <topology evidence="2">Single-pass type II membrane protein</topology>
    </subcellularLocation>
</comment>
<dbReference type="InterPro" id="IPR000223">
    <property type="entry name" value="Pept_S26A_signal_pept_1"/>
</dbReference>
<gene>
    <name evidence="5" type="primary">lepB</name>
    <name evidence="5" type="ORF">D7Z26_00485</name>
</gene>
<feature type="signal peptide" evidence="3">
    <location>
        <begin position="1"/>
        <end position="22"/>
    </location>
</feature>
<evidence type="ECO:0000256" key="2">
    <source>
        <dbReference type="RuleBase" id="RU362042"/>
    </source>
</evidence>
<keyword evidence="2 5" id="KW-0378">Hydrolase</keyword>
<evidence type="ECO:0000259" key="4">
    <source>
        <dbReference type="Pfam" id="PF10502"/>
    </source>
</evidence>
<dbReference type="InterPro" id="IPR019533">
    <property type="entry name" value="Peptidase_S26"/>
</dbReference>
<dbReference type="EC" id="3.4.21.89" evidence="2"/>
<feature type="chain" id="PRO_5019741458" description="Signal peptidase I" evidence="3">
    <location>
        <begin position="23"/>
        <end position="360"/>
    </location>
</feature>
<comment type="catalytic activity">
    <reaction evidence="2">
        <text>Cleavage of hydrophobic, N-terminal signal or leader sequences from secreted and periplasmic proteins.</text>
        <dbReference type="EC" id="3.4.21.89"/>
    </reaction>
</comment>
<name>A0A494Y7H0_9BACL</name>
<dbReference type="AlphaFoldDB" id="A0A494Y7H0"/>
<dbReference type="Proteomes" id="UP000282076">
    <property type="component" value="Unassembled WGS sequence"/>
</dbReference>
<proteinExistence type="inferred from homology"/>
<evidence type="ECO:0000256" key="3">
    <source>
        <dbReference type="SAM" id="SignalP"/>
    </source>
</evidence>
<keyword evidence="2" id="KW-0645">Protease</keyword>
<comment type="similarity">
    <text evidence="2">Belongs to the peptidase S26 family.</text>
</comment>
<reference evidence="5 6" key="1">
    <citation type="submission" date="2018-10" db="EMBL/GenBank/DDBJ databases">
        <title>Cohnella sp. M2MS4P-1, whole genome shotgun sequence.</title>
        <authorList>
            <person name="Tuo L."/>
        </authorList>
    </citation>
    <scope>NUCLEOTIDE SEQUENCE [LARGE SCALE GENOMIC DNA]</scope>
    <source>
        <strain evidence="5 6">M2MS4P-1</strain>
    </source>
</reference>